<protein>
    <submittedName>
        <fullName evidence="2">Uncharacterized protein</fullName>
    </submittedName>
</protein>
<feature type="region of interest" description="Disordered" evidence="1">
    <location>
        <begin position="39"/>
        <end position="75"/>
    </location>
</feature>
<reference evidence="2 3" key="1">
    <citation type="submission" date="2019-05" db="EMBL/GenBank/DDBJ databases">
        <title>Another draft genome of Portunus trituberculatus and its Hox gene families provides insights of decapod evolution.</title>
        <authorList>
            <person name="Jeong J.-H."/>
            <person name="Song I."/>
            <person name="Kim S."/>
            <person name="Choi T."/>
            <person name="Kim D."/>
            <person name="Ryu S."/>
            <person name="Kim W."/>
        </authorList>
    </citation>
    <scope>NUCLEOTIDE SEQUENCE [LARGE SCALE GENOMIC DNA]</scope>
    <source>
        <tissue evidence="2">Muscle</tissue>
    </source>
</reference>
<evidence type="ECO:0000313" key="2">
    <source>
        <dbReference type="EMBL" id="MPD04260.1"/>
    </source>
</evidence>
<accession>A0A5B7KAS6</accession>
<evidence type="ECO:0000256" key="1">
    <source>
        <dbReference type="SAM" id="MobiDB-lite"/>
    </source>
</evidence>
<evidence type="ECO:0000313" key="3">
    <source>
        <dbReference type="Proteomes" id="UP000324222"/>
    </source>
</evidence>
<name>A0A5B7KAS6_PORTR</name>
<gene>
    <name evidence="2" type="ORF">E2C01_099938</name>
</gene>
<sequence length="169" mass="18713">MVRLQVRDSGAAGWCGCHATISAGSLTFSLHCQYASTPSPPHARTAITRSPRRHYTPSPSPPRFPHATTPTYHFPTPNTTTKSNILYNTRQIVTTRTHTHSAPNIRLSSLHFHPTHPLPDTAQALHPSRLTKTHTHTHTLSIPPCTLQLSLTPSLMLWAWSGSFCLPMM</sequence>
<dbReference type="Proteomes" id="UP000324222">
    <property type="component" value="Unassembled WGS sequence"/>
</dbReference>
<dbReference type="EMBL" id="VSRR010140187">
    <property type="protein sequence ID" value="MPD04260.1"/>
    <property type="molecule type" value="Genomic_DNA"/>
</dbReference>
<keyword evidence="3" id="KW-1185">Reference proteome</keyword>
<organism evidence="2 3">
    <name type="scientific">Portunus trituberculatus</name>
    <name type="common">Swimming crab</name>
    <name type="synonym">Neptunus trituberculatus</name>
    <dbReference type="NCBI Taxonomy" id="210409"/>
    <lineage>
        <taxon>Eukaryota</taxon>
        <taxon>Metazoa</taxon>
        <taxon>Ecdysozoa</taxon>
        <taxon>Arthropoda</taxon>
        <taxon>Crustacea</taxon>
        <taxon>Multicrustacea</taxon>
        <taxon>Malacostraca</taxon>
        <taxon>Eumalacostraca</taxon>
        <taxon>Eucarida</taxon>
        <taxon>Decapoda</taxon>
        <taxon>Pleocyemata</taxon>
        <taxon>Brachyura</taxon>
        <taxon>Eubrachyura</taxon>
        <taxon>Portunoidea</taxon>
        <taxon>Portunidae</taxon>
        <taxon>Portuninae</taxon>
        <taxon>Portunus</taxon>
    </lineage>
</organism>
<proteinExistence type="predicted"/>
<dbReference type="AlphaFoldDB" id="A0A5B7KAS6"/>
<comment type="caution">
    <text evidence="2">The sequence shown here is derived from an EMBL/GenBank/DDBJ whole genome shotgun (WGS) entry which is preliminary data.</text>
</comment>